<keyword evidence="3 5" id="KW-0347">Helicase</keyword>
<dbReference type="InterPro" id="IPR027417">
    <property type="entry name" value="P-loop_NTPase"/>
</dbReference>
<evidence type="ECO:0000313" key="7">
    <source>
        <dbReference type="EMBL" id="MFI0794103.1"/>
    </source>
</evidence>
<comment type="caution">
    <text evidence="7">The sequence shown here is derived from an EMBL/GenBank/DDBJ whole genome shotgun (WGS) entry which is preliminary data.</text>
</comment>
<keyword evidence="4 5" id="KW-0067">ATP-binding</keyword>
<name>A0ABW7SK86_9ACTN</name>
<dbReference type="InterPro" id="IPR014016">
    <property type="entry name" value="UvrD-like_ATP-bd"/>
</dbReference>
<gene>
    <name evidence="7" type="ORF">ACH4OY_15655</name>
</gene>
<keyword evidence="8" id="KW-1185">Reference proteome</keyword>
<evidence type="ECO:0000259" key="6">
    <source>
        <dbReference type="PROSITE" id="PS51198"/>
    </source>
</evidence>
<dbReference type="PROSITE" id="PS51198">
    <property type="entry name" value="UVRD_HELICASE_ATP_BIND"/>
    <property type="match status" value="1"/>
</dbReference>
<evidence type="ECO:0000256" key="3">
    <source>
        <dbReference type="ARBA" id="ARBA00022806"/>
    </source>
</evidence>
<organism evidence="7 8">
    <name type="scientific">Micromonospora rubida</name>
    <dbReference type="NCBI Taxonomy" id="2697657"/>
    <lineage>
        <taxon>Bacteria</taxon>
        <taxon>Bacillati</taxon>
        <taxon>Actinomycetota</taxon>
        <taxon>Actinomycetes</taxon>
        <taxon>Micromonosporales</taxon>
        <taxon>Micromonosporaceae</taxon>
        <taxon>Micromonospora</taxon>
    </lineage>
</organism>
<evidence type="ECO:0000313" key="8">
    <source>
        <dbReference type="Proteomes" id="UP001611075"/>
    </source>
</evidence>
<dbReference type="SUPFAM" id="SSF52540">
    <property type="entry name" value="P-loop containing nucleoside triphosphate hydrolases"/>
    <property type="match status" value="1"/>
</dbReference>
<dbReference type="Pfam" id="PF00580">
    <property type="entry name" value="UvrD-helicase"/>
    <property type="match status" value="1"/>
</dbReference>
<dbReference type="Gene3D" id="3.40.50.300">
    <property type="entry name" value="P-loop containing nucleotide triphosphate hydrolases"/>
    <property type="match status" value="1"/>
</dbReference>
<dbReference type="InterPro" id="IPR000212">
    <property type="entry name" value="DNA_helicase_UvrD/REP"/>
</dbReference>
<evidence type="ECO:0000256" key="2">
    <source>
        <dbReference type="ARBA" id="ARBA00022801"/>
    </source>
</evidence>
<keyword evidence="1 5" id="KW-0547">Nucleotide-binding</keyword>
<protein>
    <submittedName>
        <fullName evidence="7">UvrD-helicase domain-containing protein</fullName>
    </submittedName>
</protein>
<proteinExistence type="predicted"/>
<sequence length="666" mass="72815">MSEHLPITGSVGDSDIAWVADLLGLGGLDEPRRSFLKRLDTLDVAACPGSGKTTLVVAKLAILARKWSSLTRGVCILSHTNVAREEIQRRLADAAAGHDLLNYPHYVDTIHGFVNRFLASPWLASNGYKVIAVDNEITTSVRKKNLGRNYFKVNAYLDRKHHSFDLLRIGSSDLANPLVGTRFPAGPSAPTYQLMADAMRLTAEQGYFCHDEMFTFAKALLRDHPEISAILSRRFPFVLIDEMQDTSLQQHRLLGSIFGGDPRRTTVQRVGDSNQAIFENDGESGPGIFPGRQSTTLTLPNSFRFDSSIAALASNLALAPVEPSGLQGVERAPVSQSGPQHTIFVFPKDKANLVLPAYAAHVINCLDEETLASGAVTAVGHIHMEKEEVGPGHNQYPATVSHYWNDYRVTASRRAAPPAHLAQCIHKARMMRLGDMPVHEAVNTVAAGFIRFLNHAGASPAIAAGSRPHRSLERVLESQPDARQLYRSILANFVVGDKALDEQAWKSLLPDLLSLGQMIAGGALTAEVSAYAEWREPFAGPVDSSARQPRLNIYHFEDQGRAVDVHLNSIHAVKGQTHVATLVLETFNYGHVLKALMPWIKGDRSGGGTNTGVRDSKRLRLAYVAMTRPSHLLCLALPDSSLGEGLERLITESKLSSRGWKVVELE</sequence>
<evidence type="ECO:0000256" key="5">
    <source>
        <dbReference type="PROSITE-ProRule" id="PRU00560"/>
    </source>
</evidence>
<accession>A0ABW7SK86</accession>
<dbReference type="PANTHER" id="PTHR11070:SF3">
    <property type="entry name" value="DNA 3'-5' HELICASE"/>
    <property type="match status" value="1"/>
</dbReference>
<keyword evidence="2 5" id="KW-0378">Hydrolase</keyword>
<dbReference type="Gene3D" id="1.10.10.160">
    <property type="match status" value="1"/>
</dbReference>
<reference evidence="7 8" key="1">
    <citation type="submission" date="2024-10" db="EMBL/GenBank/DDBJ databases">
        <title>The Natural Products Discovery Center: Release of the First 8490 Sequenced Strains for Exploring Actinobacteria Biosynthetic Diversity.</title>
        <authorList>
            <person name="Kalkreuter E."/>
            <person name="Kautsar S.A."/>
            <person name="Yang D."/>
            <person name="Bader C.D."/>
            <person name="Teijaro C.N."/>
            <person name="Fluegel L."/>
            <person name="Davis C.M."/>
            <person name="Simpson J.R."/>
            <person name="Lauterbach L."/>
            <person name="Steele A.D."/>
            <person name="Gui C."/>
            <person name="Meng S."/>
            <person name="Li G."/>
            <person name="Viehrig K."/>
            <person name="Ye F."/>
            <person name="Su P."/>
            <person name="Kiefer A.F."/>
            <person name="Nichols A."/>
            <person name="Cepeda A.J."/>
            <person name="Yan W."/>
            <person name="Fan B."/>
            <person name="Jiang Y."/>
            <person name="Adhikari A."/>
            <person name="Zheng C.-J."/>
            <person name="Schuster L."/>
            <person name="Cowan T.M."/>
            <person name="Smanski M.J."/>
            <person name="Chevrette M.G."/>
            <person name="De Carvalho L.P.S."/>
            <person name="Shen B."/>
        </authorList>
    </citation>
    <scope>NUCLEOTIDE SEQUENCE [LARGE SCALE GENOMIC DNA]</scope>
    <source>
        <strain evidence="7 8">NPDC021253</strain>
    </source>
</reference>
<feature type="domain" description="UvrD-like helicase ATP-binding" evidence="6">
    <location>
        <begin position="25"/>
        <end position="319"/>
    </location>
</feature>
<dbReference type="Proteomes" id="UP001611075">
    <property type="component" value="Unassembled WGS sequence"/>
</dbReference>
<dbReference type="PANTHER" id="PTHR11070">
    <property type="entry name" value="UVRD / RECB / PCRA DNA HELICASE FAMILY MEMBER"/>
    <property type="match status" value="1"/>
</dbReference>
<dbReference type="InterPro" id="IPR013986">
    <property type="entry name" value="DExx_box_DNA_helicase_dom_sf"/>
</dbReference>
<evidence type="ECO:0000256" key="4">
    <source>
        <dbReference type="ARBA" id="ARBA00022840"/>
    </source>
</evidence>
<dbReference type="RefSeq" id="WP_396680105.1">
    <property type="nucleotide sequence ID" value="NZ_JBIRPU010000009.1"/>
</dbReference>
<feature type="binding site" evidence="5">
    <location>
        <begin position="46"/>
        <end position="53"/>
    </location>
    <ligand>
        <name>ATP</name>
        <dbReference type="ChEBI" id="CHEBI:30616"/>
    </ligand>
</feature>
<dbReference type="EMBL" id="JBIRPU010000009">
    <property type="protein sequence ID" value="MFI0794103.1"/>
    <property type="molecule type" value="Genomic_DNA"/>
</dbReference>
<evidence type="ECO:0000256" key="1">
    <source>
        <dbReference type="ARBA" id="ARBA00022741"/>
    </source>
</evidence>